<organism evidence="1 2">
    <name type="scientific">Aneurinibacillus migulanus</name>
    <name type="common">Bacillus migulanus</name>
    <dbReference type="NCBI Taxonomy" id="47500"/>
    <lineage>
        <taxon>Bacteria</taxon>
        <taxon>Bacillati</taxon>
        <taxon>Bacillota</taxon>
        <taxon>Bacilli</taxon>
        <taxon>Bacillales</taxon>
        <taxon>Paenibacillaceae</taxon>
        <taxon>Aneurinibacillus group</taxon>
        <taxon>Aneurinibacillus</taxon>
    </lineage>
</organism>
<proteinExistence type="predicted"/>
<name>A0A1G8PHT5_ANEMI</name>
<dbReference type="GeneID" id="43759288"/>
<evidence type="ECO:0000313" key="2">
    <source>
        <dbReference type="Proteomes" id="UP000182836"/>
    </source>
</evidence>
<protein>
    <submittedName>
        <fullName evidence="1">Uncharacterized protein</fullName>
    </submittedName>
</protein>
<evidence type="ECO:0000313" key="1">
    <source>
        <dbReference type="EMBL" id="SDI92064.1"/>
    </source>
</evidence>
<dbReference type="RefSeq" id="WP_158502355.1">
    <property type="nucleotide sequence ID" value="NZ_BJOA01000067.1"/>
</dbReference>
<sequence length="51" mass="6304">MRRGKRRPFFSYDIDDTWMDQTARVRLPHENRSEWERLSGPVEIKRVEDLK</sequence>
<dbReference type="AlphaFoldDB" id="A0A1G8PHT5"/>
<dbReference type="EMBL" id="FNED01000009">
    <property type="protein sequence ID" value="SDI92064.1"/>
    <property type="molecule type" value="Genomic_DNA"/>
</dbReference>
<dbReference type="Proteomes" id="UP000182836">
    <property type="component" value="Unassembled WGS sequence"/>
</dbReference>
<gene>
    <name evidence="1" type="ORF">SAMN04487909_10996</name>
</gene>
<accession>A0A1G8PHT5</accession>
<reference evidence="1 2" key="1">
    <citation type="submission" date="2016-10" db="EMBL/GenBank/DDBJ databases">
        <authorList>
            <person name="de Groot N.N."/>
        </authorList>
    </citation>
    <scope>NUCLEOTIDE SEQUENCE [LARGE SCALE GENOMIC DNA]</scope>
    <source>
        <strain evidence="1 2">DSM 2895</strain>
    </source>
</reference>